<proteinExistence type="predicted"/>
<sequence length="56" mass="6657">MRLTEEELIMFRNNLLSKRSFKGQQLPCGAQIWEDWMEGTLNKITDELYPQGMDHI</sequence>
<reference evidence="1" key="2">
    <citation type="submission" date="2015-03" db="EMBL/GenBank/DDBJ databases">
        <authorList>
            <person name="Chow C.-E.T."/>
            <person name="Winget D.M."/>
            <person name="White R.A.III."/>
            <person name="Hallam S.J."/>
            <person name="Suttle C.A."/>
        </authorList>
    </citation>
    <scope>NUCLEOTIDE SEQUENCE</scope>
    <source>
        <strain evidence="1">Oxic3_4</strain>
    </source>
</reference>
<dbReference type="EMBL" id="KR029610">
    <property type="protein sequence ID" value="AKH48868.1"/>
    <property type="molecule type" value="Genomic_DNA"/>
</dbReference>
<reference evidence="1" key="1">
    <citation type="journal article" date="2015" name="Front. Microbiol.">
        <title>Combining genomic sequencing methods to explore viral diversity and reveal potential virus-host interactions.</title>
        <authorList>
            <person name="Chow C.E."/>
            <person name="Winget D.M."/>
            <person name="White R.A.III."/>
            <person name="Hallam S.J."/>
            <person name="Suttle C.A."/>
        </authorList>
    </citation>
    <scope>NUCLEOTIDE SEQUENCE</scope>
    <source>
        <strain evidence="1">Oxic3_4</strain>
    </source>
</reference>
<organism evidence="1">
    <name type="scientific">uncultured marine virus</name>
    <dbReference type="NCBI Taxonomy" id="186617"/>
    <lineage>
        <taxon>Viruses</taxon>
        <taxon>environmental samples</taxon>
    </lineage>
</organism>
<accession>A0A0F7LBC2</accession>
<name>A0A0F7LBC2_9VIRU</name>
<evidence type="ECO:0000313" key="1">
    <source>
        <dbReference type="EMBL" id="AKH48868.1"/>
    </source>
</evidence>
<protein>
    <submittedName>
        <fullName evidence="1">Phage terminase large subunit</fullName>
    </submittedName>
</protein>